<evidence type="ECO:0000256" key="1">
    <source>
        <dbReference type="SAM" id="MobiDB-lite"/>
    </source>
</evidence>
<comment type="caution">
    <text evidence="2">The sequence shown here is derived from an EMBL/GenBank/DDBJ whole genome shotgun (WGS) entry which is preliminary data.</text>
</comment>
<dbReference type="RefSeq" id="WP_377459876.1">
    <property type="nucleotide sequence ID" value="NZ_JBHLUB010000031.1"/>
</dbReference>
<proteinExistence type="predicted"/>
<evidence type="ECO:0000313" key="2">
    <source>
        <dbReference type="EMBL" id="MFC0582596.1"/>
    </source>
</evidence>
<reference evidence="2 3" key="1">
    <citation type="submission" date="2024-09" db="EMBL/GenBank/DDBJ databases">
        <authorList>
            <person name="Sun Q."/>
            <person name="Mori K."/>
        </authorList>
    </citation>
    <scope>NUCLEOTIDE SEQUENCE [LARGE SCALE GENOMIC DNA]</scope>
    <source>
        <strain evidence="2 3">NCAIM B.02604</strain>
    </source>
</reference>
<gene>
    <name evidence="2" type="ORF">ACFFFR_09430</name>
</gene>
<dbReference type="Proteomes" id="UP001589862">
    <property type="component" value="Unassembled WGS sequence"/>
</dbReference>
<evidence type="ECO:0008006" key="4">
    <source>
        <dbReference type="Google" id="ProtNLM"/>
    </source>
</evidence>
<accession>A0ABV6PBV2</accession>
<keyword evidence="3" id="KW-1185">Reference proteome</keyword>
<dbReference type="EMBL" id="JBHLUB010000031">
    <property type="protein sequence ID" value="MFC0582596.1"/>
    <property type="molecule type" value="Genomic_DNA"/>
</dbReference>
<evidence type="ECO:0000313" key="3">
    <source>
        <dbReference type="Proteomes" id="UP001589862"/>
    </source>
</evidence>
<sequence>MAKKKRRTPARLSKWQKAELNRRERERDGAEAPARFDVYNRTEQAPDGLWQIRQIRAGASEKEYTCPGCHRMIPVGVAHLVAWREDHIFGADYGAAERRHWHSSCWSGRTYRYR</sequence>
<feature type="region of interest" description="Disordered" evidence="1">
    <location>
        <begin position="1"/>
        <end position="37"/>
    </location>
</feature>
<protein>
    <recommendedName>
        <fullName evidence="4">ATP/GTP-binding protein</fullName>
    </recommendedName>
</protein>
<feature type="compositionally biased region" description="Basic and acidic residues" evidence="1">
    <location>
        <begin position="16"/>
        <end position="30"/>
    </location>
</feature>
<name>A0ABV6PBV2_9MICC</name>
<organism evidence="2 3">
    <name type="scientific">Micrococcoides hystricis</name>
    <dbReference type="NCBI Taxonomy" id="1572761"/>
    <lineage>
        <taxon>Bacteria</taxon>
        <taxon>Bacillati</taxon>
        <taxon>Actinomycetota</taxon>
        <taxon>Actinomycetes</taxon>
        <taxon>Micrococcales</taxon>
        <taxon>Micrococcaceae</taxon>
        <taxon>Micrococcoides</taxon>
    </lineage>
</organism>